<organism evidence="2 3">
    <name type="scientific">Pterulicium gracile</name>
    <dbReference type="NCBI Taxonomy" id="1884261"/>
    <lineage>
        <taxon>Eukaryota</taxon>
        <taxon>Fungi</taxon>
        <taxon>Dikarya</taxon>
        <taxon>Basidiomycota</taxon>
        <taxon>Agaricomycotina</taxon>
        <taxon>Agaricomycetes</taxon>
        <taxon>Agaricomycetidae</taxon>
        <taxon>Agaricales</taxon>
        <taxon>Pleurotineae</taxon>
        <taxon>Pterulaceae</taxon>
        <taxon>Pterulicium</taxon>
    </lineage>
</organism>
<keyword evidence="3" id="KW-1185">Reference proteome</keyword>
<name>A0A5C3QSE8_9AGAR</name>
<dbReference type="EMBL" id="ML178818">
    <property type="protein sequence ID" value="TFL04467.1"/>
    <property type="molecule type" value="Genomic_DNA"/>
</dbReference>
<sequence length="270" mass="30082">MAVASFPKDMFFAYQLIRFGTPGTHNLHCPTTLVYLALYLDYQGDEGANLSALVDLLADLPTLQQFRMGDVESGGSANSLLVTPHRRVCPNLFELHIYHLSVRLDVLGALVRSRTRPLDEPPSYTSTWTSQRTPAPSSPRGSQRDSFQREQLHALHHSSKARGVTVSICGAHWTGFYVNMFEEIMMPACICSPLKDDNQEVWPTEASCVDWEDEWDRDHACVHCVAQRRRSLSVVLVLRSGGSAVLLHPAFGPLYLFVSTTCVAEDCSLT</sequence>
<evidence type="ECO:0000256" key="1">
    <source>
        <dbReference type="SAM" id="MobiDB-lite"/>
    </source>
</evidence>
<reference evidence="2 3" key="1">
    <citation type="journal article" date="2019" name="Nat. Ecol. Evol.">
        <title>Megaphylogeny resolves global patterns of mushroom evolution.</title>
        <authorList>
            <person name="Varga T."/>
            <person name="Krizsan K."/>
            <person name="Foldi C."/>
            <person name="Dima B."/>
            <person name="Sanchez-Garcia M."/>
            <person name="Sanchez-Ramirez S."/>
            <person name="Szollosi G.J."/>
            <person name="Szarkandi J.G."/>
            <person name="Papp V."/>
            <person name="Albert L."/>
            <person name="Andreopoulos W."/>
            <person name="Angelini C."/>
            <person name="Antonin V."/>
            <person name="Barry K.W."/>
            <person name="Bougher N.L."/>
            <person name="Buchanan P."/>
            <person name="Buyck B."/>
            <person name="Bense V."/>
            <person name="Catcheside P."/>
            <person name="Chovatia M."/>
            <person name="Cooper J."/>
            <person name="Damon W."/>
            <person name="Desjardin D."/>
            <person name="Finy P."/>
            <person name="Geml J."/>
            <person name="Haridas S."/>
            <person name="Hughes K."/>
            <person name="Justo A."/>
            <person name="Karasinski D."/>
            <person name="Kautmanova I."/>
            <person name="Kiss B."/>
            <person name="Kocsube S."/>
            <person name="Kotiranta H."/>
            <person name="LaButti K.M."/>
            <person name="Lechner B.E."/>
            <person name="Liimatainen K."/>
            <person name="Lipzen A."/>
            <person name="Lukacs Z."/>
            <person name="Mihaltcheva S."/>
            <person name="Morgado L.N."/>
            <person name="Niskanen T."/>
            <person name="Noordeloos M.E."/>
            <person name="Ohm R.A."/>
            <person name="Ortiz-Santana B."/>
            <person name="Ovrebo C."/>
            <person name="Racz N."/>
            <person name="Riley R."/>
            <person name="Savchenko A."/>
            <person name="Shiryaev A."/>
            <person name="Soop K."/>
            <person name="Spirin V."/>
            <person name="Szebenyi C."/>
            <person name="Tomsovsky M."/>
            <person name="Tulloss R.E."/>
            <person name="Uehling J."/>
            <person name="Grigoriev I.V."/>
            <person name="Vagvolgyi C."/>
            <person name="Papp T."/>
            <person name="Martin F.M."/>
            <person name="Miettinen O."/>
            <person name="Hibbett D.S."/>
            <person name="Nagy L.G."/>
        </authorList>
    </citation>
    <scope>NUCLEOTIDE SEQUENCE [LARGE SCALE GENOMIC DNA]</scope>
    <source>
        <strain evidence="2 3">CBS 309.79</strain>
    </source>
</reference>
<proteinExistence type="predicted"/>
<accession>A0A5C3QSE8</accession>
<dbReference type="Proteomes" id="UP000305067">
    <property type="component" value="Unassembled WGS sequence"/>
</dbReference>
<evidence type="ECO:0000313" key="3">
    <source>
        <dbReference type="Proteomes" id="UP000305067"/>
    </source>
</evidence>
<evidence type="ECO:0000313" key="2">
    <source>
        <dbReference type="EMBL" id="TFL04467.1"/>
    </source>
</evidence>
<protein>
    <submittedName>
        <fullName evidence="2">Uncharacterized protein</fullName>
    </submittedName>
</protein>
<dbReference type="AlphaFoldDB" id="A0A5C3QSE8"/>
<feature type="region of interest" description="Disordered" evidence="1">
    <location>
        <begin position="116"/>
        <end position="149"/>
    </location>
</feature>
<feature type="compositionally biased region" description="Polar residues" evidence="1">
    <location>
        <begin position="123"/>
        <end position="141"/>
    </location>
</feature>
<gene>
    <name evidence="2" type="ORF">BDV98DRAFT_590266</name>
</gene>